<organism evidence="1">
    <name type="scientific">hydrothermal vent metagenome</name>
    <dbReference type="NCBI Taxonomy" id="652676"/>
    <lineage>
        <taxon>unclassified sequences</taxon>
        <taxon>metagenomes</taxon>
        <taxon>ecological metagenomes</taxon>
    </lineage>
</organism>
<dbReference type="EMBL" id="UOFJ01000675">
    <property type="protein sequence ID" value="VAW72598.1"/>
    <property type="molecule type" value="Genomic_DNA"/>
</dbReference>
<evidence type="ECO:0000313" key="1">
    <source>
        <dbReference type="EMBL" id="VAW72598.1"/>
    </source>
</evidence>
<accession>A0A3B0XW67</accession>
<protein>
    <recommendedName>
        <fullName evidence="2">Integral membrane protein</fullName>
    </recommendedName>
</protein>
<evidence type="ECO:0008006" key="2">
    <source>
        <dbReference type="Google" id="ProtNLM"/>
    </source>
</evidence>
<dbReference type="AlphaFoldDB" id="A0A3B0XW67"/>
<gene>
    <name evidence="1" type="ORF">MNBD_GAMMA10-2406</name>
</gene>
<sequence>MIELRNDELVIRFTDVHEDAISHINFQRTLRIPDDGNEYPLPAGMGRFPLDHIEDYQEKVPSSWLDRGGVLMPMYQSEALWICFNGEYPMAIKIAAGKINAVSGGVWGDKLVADPQDYIVSDEQPWLDGFCVKKGLIRQFVAMPLGEGYSAEEQLTGKAESGGIQIIAYPMKAQVYEQVLAKRREEMMVGSRGACIDEFAMGLAPGGLMKQEVYEDFYGIDAWDTDHGSRCFVHLVNSEIYELITGRVPPQPPISKKQYSQYNIPWFDYYADGVTGVEGSGVLDKLKSIAAVAKSKDETIWDNQSVNAGTVKVIDSKSVFSVVSEKDF</sequence>
<reference evidence="1" key="1">
    <citation type="submission" date="2018-06" db="EMBL/GenBank/DDBJ databases">
        <authorList>
            <person name="Zhirakovskaya E."/>
        </authorList>
    </citation>
    <scope>NUCLEOTIDE SEQUENCE</scope>
</reference>
<proteinExistence type="predicted"/>
<name>A0A3B0XW67_9ZZZZ</name>